<comment type="caution">
    <text evidence="2">The sequence shown here is derived from an EMBL/GenBank/DDBJ whole genome shotgun (WGS) entry which is preliminary data.</text>
</comment>
<evidence type="ECO:0000256" key="1">
    <source>
        <dbReference type="SAM" id="Coils"/>
    </source>
</evidence>
<dbReference type="AlphaFoldDB" id="A0AAW0LCV4"/>
<organism evidence="2 3">
    <name type="scientific">Quercus suber</name>
    <name type="common">Cork oak</name>
    <dbReference type="NCBI Taxonomy" id="58331"/>
    <lineage>
        <taxon>Eukaryota</taxon>
        <taxon>Viridiplantae</taxon>
        <taxon>Streptophyta</taxon>
        <taxon>Embryophyta</taxon>
        <taxon>Tracheophyta</taxon>
        <taxon>Spermatophyta</taxon>
        <taxon>Magnoliopsida</taxon>
        <taxon>eudicotyledons</taxon>
        <taxon>Gunneridae</taxon>
        <taxon>Pentapetalae</taxon>
        <taxon>rosids</taxon>
        <taxon>fabids</taxon>
        <taxon>Fagales</taxon>
        <taxon>Fagaceae</taxon>
        <taxon>Quercus</taxon>
    </lineage>
</organism>
<gene>
    <name evidence="2" type="ORF">CFP56_005432</name>
</gene>
<keyword evidence="1" id="KW-0175">Coiled coil</keyword>
<name>A0AAW0LCV4_QUESU</name>
<keyword evidence="3" id="KW-1185">Reference proteome</keyword>
<dbReference type="EMBL" id="PKMF04000130">
    <property type="protein sequence ID" value="KAK7848203.1"/>
    <property type="molecule type" value="Genomic_DNA"/>
</dbReference>
<evidence type="ECO:0000313" key="2">
    <source>
        <dbReference type="EMBL" id="KAK7848203.1"/>
    </source>
</evidence>
<evidence type="ECO:0000313" key="3">
    <source>
        <dbReference type="Proteomes" id="UP000237347"/>
    </source>
</evidence>
<protein>
    <submittedName>
        <fullName evidence="2">Uncharacterized protein</fullName>
    </submittedName>
</protein>
<feature type="coiled-coil region" evidence="1">
    <location>
        <begin position="4"/>
        <end position="63"/>
    </location>
</feature>
<accession>A0AAW0LCV4</accession>
<dbReference type="Proteomes" id="UP000237347">
    <property type="component" value="Unassembled WGS sequence"/>
</dbReference>
<proteinExistence type="predicted"/>
<reference evidence="2 3" key="1">
    <citation type="journal article" date="2018" name="Sci. Data">
        <title>The draft genome sequence of cork oak.</title>
        <authorList>
            <person name="Ramos A.M."/>
            <person name="Usie A."/>
            <person name="Barbosa P."/>
            <person name="Barros P.M."/>
            <person name="Capote T."/>
            <person name="Chaves I."/>
            <person name="Simoes F."/>
            <person name="Abreu I."/>
            <person name="Carrasquinho I."/>
            <person name="Faro C."/>
            <person name="Guimaraes J.B."/>
            <person name="Mendonca D."/>
            <person name="Nobrega F."/>
            <person name="Rodrigues L."/>
            <person name="Saibo N.J.M."/>
            <person name="Varela M.C."/>
            <person name="Egas C."/>
            <person name="Matos J."/>
            <person name="Miguel C.M."/>
            <person name="Oliveira M.M."/>
            <person name="Ricardo C.P."/>
            <person name="Goncalves S."/>
        </authorList>
    </citation>
    <scope>NUCLEOTIDE SEQUENCE [LARGE SCALE GENOMIC DNA]</scope>
    <source>
        <strain evidence="3">cv. HL8</strain>
    </source>
</reference>
<sequence>MILKDEKDLKIRELTTELHREKKKSAAYQQQLQLVLKYVEEYTQRLSLKVEVVENNMTELESEEQDSAQSD</sequence>